<accession>A0ABR4FM16</accession>
<reference evidence="2 3" key="1">
    <citation type="submission" date="2024-07" db="EMBL/GenBank/DDBJ databases">
        <title>Section-level genome sequencing and comparative genomics of Aspergillus sections Usti and Cavernicolus.</title>
        <authorList>
            <consortium name="Lawrence Berkeley National Laboratory"/>
            <person name="Nybo J.L."/>
            <person name="Vesth T.C."/>
            <person name="Theobald S."/>
            <person name="Frisvad J.C."/>
            <person name="Larsen T.O."/>
            <person name="Kjaerboelling I."/>
            <person name="Rothschild-Mancinelli K."/>
            <person name="Lyhne E.K."/>
            <person name="Kogle M.E."/>
            <person name="Barry K."/>
            <person name="Clum A."/>
            <person name="Na H."/>
            <person name="Ledsgaard L."/>
            <person name="Lin J."/>
            <person name="Lipzen A."/>
            <person name="Kuo A."/>
            <person name="Riley R."/>
            <person name="Mondo S."/>
            <person name="Labutti K."/>
            <person name="Haridas S."/>
            <person name="Pangalinan J."/>
            <person name="Salamov A.A."/>
            <person name="Simmons B.A."/>
            <person name="Magnuson J.K."/>
            <person name="Chen J."/>
            <person name="Drula E."/>
            <person name="Henrissat B."/>
            <person name="Wiebenga A."/>
            <person name="Lubbers R.J."/>
            <person name="Gomes A.C."/>
            <person name="Makela M.R."/>
            <person name="Stajich J."/>
            <person name="Grigoriev I.V."/>
            <person name="Mortensen U.H."/>
            <person name="De Vries R.P."/>
            <person name="Baker S.E."/>
            <person name="Andersen M.R."/>
        </authorList>
    </citation>
    <scope>NUCLEOTIDE SEQUENCE [LARGE SCALE GENOMIC DNA]</scope>
    <source>
        <strain evidence="2 3">CBS 209.92</strain>
    </source>
</reference>
<dbReference type="EMBL" id="JBFTWV010000186">
    <property type="protein sequence ID" value="KAL2784267.1"/>
    <property type="molecule type" value="Genomic_DNA"/>
</dbReference>
<evidence type="ECO:0000256" key="1">
    <source>
        <dbReference type="SAM" id="MobiDB-lite"/>
    </source>
</evidence>
<dbReference type="Proteomes" id="UP001610563">
    <property type="component" value="Unassembled WGS sequence"/>
</dbReference>
<organism evidence="2 3">
    <name type="scientific">Aspergillus keveii</name>
    <dbReference type="NCBI Taxonomy" id="714993"/>
    <lineage>
        <taxon>Eukaryota</taxon>
        <taxon>Fungi</taxon>
        <taxon>Dikarya</taxon>
        <taxon>Ascomycota</taxon>
        <taxon>Pezizomycotina</taxon>
        <taxon>Eurotiomycetes</taxon>
        <taxon>Eurotiomycetidae</taxon>
        <taxon>Eurotiales</taxon>
        <taxon>Aspergillaceae</taxon>
        <taxon>Aspergillus</taxon>
        <taxon>Aspergillus subgen. Nidulantes</taxon>
    </lineage>
</organism>
<protein>
    <submittedName>
        <fullName evidence="2">Uncharacterized protein</fullName>
    </submittedName>
</protein>
<feature type="region of interest" description="Disordered" evidence="1">
    <location>
        <begin position="1"/>
        <end position="22"/>
    </location>
</feature>
<gene>
    <name evidence="2" type="ORF">BJX66DRAFT_316890</name>
</gene>
<sequence length="154" mass="17140">MTGFTPLLPPRPVENGVQDPKKRIRVPTTPPPISAMVRENMTLSSWLLVGGLFQGIGIHLLGTRALVPTTIVILYRVLDHLLMACNITRNRYMDAFGSLCGRRLMRGVVRCDRHRRGCSSSGWRTLRRIKGSFMTGRLLSKCSTGHTAMKPLVA</sequence>
<comment type="caution">
    <text evidence="2">The sequence shown here is derived from an EMBL/GenBank/DDBJ whole genome shotgun (WGS) entry which is preliminary data.</text>
</comment>
<evidence type="ECO:0000313" key="3">
    <source>
        <dbReference type="Proteomes" id="UP001610563"/>
    </source>
</evidence>
<name>A0ABR4FM16_9EURO</name>
<evidence type="ECO:0000313" key="2">
    <source>
        <dbReference type="EMBL" id="KAL2784267.1"/>
    </source>
</evidence>
<keyword evidence="3" id="KW-1185">Reference proteome</keyword>
<proteinExistence type="predicted"/>